<evidence type="ECO:0000313" key="5">
    <source>
        <dbReference type="EMBL" id="THH28185.1"/>
    </source>
</evidence>
<dbReference type="OrthoDB" id="640742at2759"/>
<keyword evidence="3" id="KW-0812">Transmembrane</keyword>
<feature type="domain" description="EF-hand" evidence="4">
    <location>
        <begin position="77"/>
        <end position="112"/>
    </location>
</feature>
<gene>
    <name evidence="5" type="ORF">EUX98_g6009</name>
</gene>
<feature type="region of interest" description="Disordered" evidence="2">
    <location>
        <begin position="1"/>
        <end position="22"/>
    </location>
</feature>
<feature type="compositionally biased region" description="Polar residues" evidence="2">
    <location>
        <begin position="1"/>
        <end position="12"/>
    </location>
</feature>
<keyword evidence="3" id="KW-1133">Transmembrane helix</keyword>
<sequence length="262" mass="29752">MPSKQQKQQQYNGHGDANDHGRAADFITSIPEVPVTRERPIWSHKNVKEAGVARANAAVTETSPHGTIEGHYTAKHSHQTVLQQHIDFFDLNHDGVITPLETYLAFRSLKYNPLFAILSALFIHLGLSYATLDPSSFLPDPIFRIFTRNIHRAKHGSDTGTYDNEGRFRSQMLHDLFTKHGERKDDGEWGLTLRQAMNAIMAHRSFLDLFGITAAVFEWLATYFVIWPEDGIMTLEDVRGVYDGSYFYKVAGRVPEIVVKHD</sequence>
<dbReference type="Pfam" id="PF05042">
    <property type="entry name" value="Caleosin"/>
    <property type="match status" value="1"/>
</dbReference>
<proteinExistence type="inferred from homology"/>
<evidence type="ECO:0000259" key="4">
    <source>
        <dbReference type="PROSITE" id="PS50222"/>
    </source>
</evidence>
<comment type="similarity">
    <text evidence="1">Belongs to the caleosin family.</text>
</comment>
<feature type="transmembrane region" description="Helical" evidence="3">
    <location>
        <begin position="206"/>
        <end position="226"/>
    </location>
</feature>
<keyword evidence="6" id="KW-1185">Reference proteome</keyword>
<dbReference type="AlphaFoldDB" id="A0A4S4MR26"/>
<dbReference type="EMBL" id="SGPM01000197">
    <property type="protein sequence ID" value="THH28185.1"/>
    <property type="molecule type" value="Genomic_DNA"/>
</dbReference>
<dbReference type="InterPro" id="IPR002048">
    <property type="entry name" value="EF_hand_dom"/>
</dbReference>
<evidence type="ECO:0000256" key="1">
    <source>
        <dbReference type="ARBA" id="ARBA00006765"/>
    </source>
</evidence>
<organism evidence="5 6">
    <name type="scientific">Antrodiella citrinella</name>
    <dbReference type="NCBI Taxonomy" id="2447956"/>
    <lineage>
        <taxon>Eukaryota</taxon>
        <taxon>Fungi</taxon>
        <taxon>Dikarya</taxon>
        <taxon>Basidiomycota</taxon>
        <taxon>Agaricomycotina</taxon>
        <taxon>Agaricomycetes</taxon>
        <taxon>Polyporales</taxon>
        <taxon>Steccherinaceae</taxon>
        <taxon>Antrodiella</taxon>
    </lineage>
</organism>
<accession>A0A4S4MR26</accession>
<comment type="caution">
    <text evidence="5">The sequence shown here is derived from an EMBL/GenBank/DDBJ whole genome shotgun (WGS) entry which is preliminary data.</text>
</comment>
<keyword evidence="3" id="KW-0472">Membrane</keyword>
<evidence type="ECO:0000256" key="2">
    <source>
        <dbReference type="SAM" id="MobiDB-lite"/>
    </source>
</evidence>
<name>A0A4S4MR26_9APHY</name>
<dbReference type="Proteomes" id="UP000308730">
    <property type="component" value="Unassembled WGS sequence"/>
</dbReference>
<dbReference type="PANTHER" id="PTHR31495:SF0">
    <property type="entry name" value="BINDING PROTEIN CALEOSIN, PUTATIVE (AFU_ORTHOLOGUE AFUA_5G13750)-RELATED"/>
    <property type="match status" value="1"/>
</dbReference>
<dbReference type="GO" id="GO:0005509">
    <property type="term" value="F:calcium ion binding"/>
    <property type="evidence" value="ECO:0007669"/>
    <property type="project" value="InterPro"/>
</dbReference>
<dbReference type="PROSITE" id="PS50222">
    <property type="entry name" value="EF_HAND_2"/>
    <property type="match status" value="1"/>
</dbReference>
<evidence type="ECO:0000256" key="3">
    <source>
        <dbReference type="SAM" id="Phobius"/>
    </source>
</evidence>
<reference evidence="5 6" key="1">
    <citation type="submission" date="2019-02" db="EMBL/GenBank/DDBJ databases">
        <title>Genome sequencing of the rare red list fungi Antrodiella citrinella (Flaviporus citrinellus).</title>
        <authorList>
            <person name="Buettner E."/>
            <person name="Kellner H."/>
        </authorList>
    </citation>
    <scope>NUCLEOTIDE SEQUENCE [LARGE SCALE GENOMIC DNA]</scope>
    <source>
        <strain evidence="5 6">DSM 108506</strain>
    </source>
</reference>
<dbReference type="InterPro" id="IPR007736">
    <property type="entry name" value="Caleosin-related"/>
</dbReference>
<dbReference type="GO" id="GO:0004497">
    <property type="term" value="F:monooxygenase activity"/>
    <property type="evidence" value="ECO:0007669"/>
    <property type="project" value="TreeGrafter"/>
</dbReference>
<protein>
    <recommendedName>
        <fullName evidence="4">EF-hand domain-containing protein</fullName>
    </recommendedName>
</protein>
<evidence type="ECO:0000313" key="6">
    <source>
        <dbReference type="Proteomes" id="UP000308730"/>
    </source>
</evidence>
<dbReference type="PANTHER" id="PTHR31495">
    <property type="entry name" value="PEROXYGENASE 3-RELATED"/>
    <property type="match status" value="1"/>
</dbReference>